<evidence type="ECO:0000256" key="1">
    <source>
        <dbReference type="ARBA" id="ARBA00011047"/>
    </source>
</evidence>
<keyword evidence="4" id="KW-1185">Reference proteome</keyword>
<gene>
    <name evidence="3" type="ORF">MAR_007969</name>
</gene>
<evidence type="ECO:0000313" key="4">
    <source>
        <dbReference type="Proteomes" id="UP001164746"/>
    </source>
</evidence>
<proteinExistence type="inferred from homology"/>
<dbReference type="PANTHER" id="PTHR15323">
    <property type="entry name" value="D123 PROTEIN"/>
    <property type="match status" value="1"/>
</dbReference>
<protein>
    <submittedName>
        <fullName evidence="3">CD123-like protein</fullName>
    </submittedName>
</protein>
<dbReference type="Proteomes" id="UP001164746">
    <property type="component" value="Chromosome 4"/>
</dbReference>
<feature type="region of interest" description="Disordered" evidence="2">
    <location>
        <begin position="287"/>
        <end position="310"/>
    </location>
</feature>
<name>A0ABY7DYQ2_MYAAR</name>
<dbReference type="PANTHER" id="PTHR15323:SF6">
    <property type="entry name" value="CELL DIVISION CYCLE PROTEIN 123 HOMOLOG"/>
    <property type="match status" value="1"/>
</dbReference>
<organism evidence="3 4">
    <name type="scientific">Mya arenaria</name>
    <name type="common">Soft-shell clam</name>
    <dbReference type="NCBI Taxonomy" id="6604"/>
    <lineage>
        <taxon>Eukaryota</taxon>
        <taxon>Metazoa</taxon>
        <taxon>Spiralia</taxon>
        <taxon>Lophotrochozoa</taxon>
        <taxon>Mollusca</taxon>
        <taxon>Bivalvia</taxon>
        <taxon>Autobranchia</taxon>
        <taxon>Heteroconchia</taxon>
        <taxon>Euheterodonta</taxon>
        <taxon>Imparidentia</taxon>
        <taxon>Neoheterodontei</taxon>
        <taxon>Myida</taxon>
        <taxon>Myoidea</taxon>
        <taxon>Myidae</taxon>
        <taxon>Mya</taxon>
    </lineage>
</organism>
<reference evidence="3" key="1">
    <citation type="submission" date="2022-11" db="EMBL/GenBank/DDBJ databases">
        <title>Centuries of genome instability and evolution in soft-shell clam transmissible cancer (bioRxiv).</title>
        <authorList>
            <person name="Hart S.F.M."/>
            <person name="Yonemitsu M.A."/>
            <person name="Giersch R.M."/>
            <person name="Beal B.F."/>
            <person name="Arriagada G."/>
            <person name="Davis B.W."/>
            <person name="Ostrander E.A."/>
            <person name="Goff S.P."/>
            <person name="Metzger M.J."/>
        </authorList>
    </citation>
    <scope>NUCLEOTIDE SEQUENCE</scope>
    <source>
        <strain evidence="3">MELC-2E11</strain>
        <tissue evidence="3">Siphon/mantle</tissue>
    </source>
</reference>
<sequence length="310" mass="35906">MKISEVLNCSFSAWYPQFKEYTIKSQIIPLPQEFNVVDWATEDIMTPVAEPPSFPEFESLLKIAIRRMGGKVFPKLNWSAPRDASWISFDRTLKCTCPSDVYLLLKSSDFISHDLTEPFKFCTDDENLKNETTVKYELVLRKWRELNPAYEFRHTDMYYKFIPENRKEIEGDIQAFFYHIIKDNFPDKSYCFDVYRRCQGKLVLLDINPFGEVTDGLLYTWEELLTDKPSHTEEEGEVDEITDPLLRCVESETGVQSNPYGAYAVPKDFVDIAHGEDPTKLMQLLQLKVSQQTNHPDSSSDEEPESALGS</sequence>
<comment type="similarity">
    <text evidence="1">Belongs to the CDC123 family.</text>
</comment>
<dbReference type="EMBL" id="CP111015">
    <property type="protein sequence ID" value="WAR01411.1"/>
    <property type="molecule type" value="Genomic_DNA"/>
</dbReference>
<evidence type="ECO:0000313" key="3">
    <source>
        <dbReference type="EMBL" id="WAR01411.1"/>
    </source>
</evidence>
<accession>A0ABY7DYQ2</accession>
<dbReference type="Pfam" id="PF07065">
    <property type="entry name" value="D123"/>
    <property type="match status" value="1"/>
</dbReference>
<feature type="compositionally biased region" description="Acidic residues" evidence="2">
    <location>
        <begin position="299"/>
        <end position="310"/>
    </location>
</feature>
<evidence type="ECO:0000256" key="2">
    <source>
        <dbReference type="SAM" id="MobiDB-lite"/>
    </source>
</evidence>
<dbReference type="InterPro" id="IPR009772">
    <property type="entry name" value="CDC123"/>
</dbReference>